<dbReference type="Gene3D" id="2.60.40.2230">
    <property type="entry name" value="Uncharacterised protein YcnI-like PF07987, DUF1775"/>
    <property type="match status" value="1"/>
</dbReference>
<dbReference type="Proteomes" id="UP000541109">
    <property type="component" value="Unassembled WGS sequence"/>
</dbReference>
<gene>
    <name evidence="3" type="ORF">H2509_02055</name>
</gene>
<accession>A0A839A9W7</accession>
<organism evidence="3 4">
    <name type="scientific">Stappia albiluteola</name>
    <dbReference type="NCBI Taxonomy" id="2758565"/>
    <lineage>
        <taxon>Bacteria</taxon>
        <taxon>Pseudomonadati</taxon>
        <taxon>Pseudomonadota</taxon>
        <taxon>Alphaproteobacteria</taxon>
        <taxon>Hyphomicrobiales</taxon>
        <taxon>Stappiaceae</taxon>
        <taxon>Stappia</taxon>
    </lineage>
</organism>
<reference evidence="3 4" key="1">
    <citation type="submission" date="2020-07" db="EMBL/GenBank/DDBJ databases">
        <title>Stappia sp., F7233, whole genome shotgun sequencing project.</title>
        <authorList>
            <person name="Jiang S."/>
            <person name="Liu Z.W."/>
            <person name="Du Z.J."/>
        </authorList>
    </citation>
    <scope>NUCLEOTIDE SEQUENCE [LARGE SCALE GENOMIC DNA]</scope>
    <source>
        <strain evidence="3 4">F7233</strain>
    </source>
</reference>
<proteinExistence type="predicted"/>
<keyword evidence="4" id="KW-1185">Reference proteome</keyword>
<dbReference type="CDD" id="cd08545">
    <property type="entry name" value="YcnI_like"/>
    <property type="match status" value="1"/>
</dbReference>
<dbReference type="InterPro" id="IPR038507">
    <property type="entry name" value="YcnI-like_sf"/>
</dbReference>
<sequence length="175" mass="19075">MNRTLAALLGFSFLAAPTAAFSHATLELKEAPVGSTYKAVFRIGHGCDGEATLKVRVQVPEGFISVKPQPKAGWELETVKGKYAKAYTLYGHEVSEGVKEVVWTGSLLDEHYDEFVVRGSLAADLEPGKTFYIPVVQECATKAERWIQIPAEGQDPDDLEYPAPGVKLLEKKGGH</sequence>
<dbReference type="RefSeq" id="WP_182161936.1">
    <property type="nucleotide sequence ID" value="NZ_JACFXV010000031.1"/>
</dbReference>
<protein>
    <submittedName>
        <fullName evidence="3">YcnI family protein</fullName>
    </submittedName>
</protein>
<evidence type="ECO:0000313" key="4">
    <source>
        <dbReference type="Proteomes" id="UP000541109"/>
    </source>
</evidence>
<dbReference type="EMBL" id="JACFXV010000031">
    <property type="protein sequence ID" value="MBA5775905.1"/>
    <property type="molecule type" value="Genomic_DNA"/>
</dbReference>
<dbReference type="Pfam" id="PF07987">
    <property type="entry name" value="DUF1775"/>
    <property type="match status" value="1"/>
</dbReference>
<name>A0A839A9W7_9HYPH</name>
<dbReference type="InterPro" id="IPR012533">
    <property type="entry name" value="YcnI-copper_dom"/>
</dbReference>
<keyword evidence="1" id="KW-0732">Signal</keyword>
<comment type="caution">
    <text evidence="3">The sequence shown here is derived from an EMBL/GenBank/DDBJ whole genome shotgun (WGS) entry which is preliminary data.</text>
</comment>
<feature type="domain" description="YncI copper-binding" evidence="2">
    <location>
        <begin position="23"/>
        <end position="168"/>
    </location>
</feature>
<feature type="signal peptide" evidence="1">
    <location>
        <begin position="1"/>
        <end position="22"/>
    </location>
</feature>
<dbReference type="AlphaFoldDB" id="A0A839A9W7"/>
<feature type="chain" id="PRO_5032765679" evidence="1">
    <location>
        <begin position="23"/>
        <end position="175"/>
    </location>
</feature>
<evidence type="ECO:0000259" key="2">
    <source>
        <dbReference type="Pfam" id="PF07987"/>
    </source>
</evidence>
<evidence type="ECO:0000256" key="1">
    <source>
        <dbReference type="SAM" id="SignalP"/>
    </source>
</evidence>
<evidence type="ECO:0000313" key="3">
    <source>
        <dbReference type="EMBL" id="MBA5775905.1"/>
    </source>
</evidence>